<evidence type="ECO:0000256" key="3">
    <source>
        <dbReference type="SAM" id="Coils"/>
    </source>
</evidence>
<evidence type="ECO:0000256" key="1">
    <source>
        <dbReference type="ARBA" id="ARBA00009477"/>
    </source>
</evidence>
<protein>
    <submittedName>
        <fullName evidence="7">Efflux RND transporter periplasmic adaptor subunit</fullName>
    </submittedName>
</protein>
<feature type="compositionally biased region" description="Basic and acidic residues" evidence="4">
    <location>
        <begin position="28"/>
        <end position="49"/>
    </location>
</feature>
<keyword evidence="8" id="KW-1185">Reference proteome</keyword>
<reference evidence="8" key="1">
    <citation type="journal article" date="2019" name="Int. J. Syst. Evol. Microbiol.">
        <title>The Global Catalogue of Microorganisms (GCM) 10K type strain sequencing project: providing services to taxonomists for standard genome sequencing and annotation.</title>
        <authorList>
            <consortium name="The Broad Institute Genomics Platform"/>
            <consortium name="The Broad Institute Genome Sequencing Center for Infectious Disease"/>
            <person name="Wu L."/>
            <person name="Ma J."/>
        </authorList>
    </citation>
    <scope>NUCLEOTIDE SEQUENCE [LARGE SCALE GENOMIC DNA]</scope>
    <source>
        <strain evidence="8">CECT 7184</strain>
    </source>
</reference>
<dbReference type="SUPFAM" id="SSF111369">
    <property type="entry name" value="HlyD-like secretion proteins"/>
    <property type="match status" value="1"/>
</dbReference>
<dbReference type="InterPro" id="IPR006143">
    <property type="entry name" value="RND_pump_MFP"/>
</dbReference>
<evidence type="ECO:0000313" key="7">
    <source>
        <dbReference type="EMBL" id="MDN3706052.1"/>
    </source>
</evidence>
<dbReference type="PANTHER" id="PTHR30097:SF4">
    <property type="entry name" value="SLR6042 PROTEIN"/>
    <property type="match status" value="1"/>
</dbReference>
<dbReference type="Gene3D" id="2.40.50.100">
    <property type="match status" value="2"/>
</dbReference>
<comment type="similarity">
    <text evidence="1">Belongs to the membrane fusion protein (MFP) (TC 8.A.1) family.</text>
</comment>
<feature type="coiled-coil region" evidence="3">
    <location>
        <begin position="132"/>
        <end position="190"/>
    </location>
</feature>
<dbReference type="Pfam" id="PF25954">
    <property type="entry name" value="Beta-barrel_RND_2"/>
    <property type="match status" value="1"/>
</dbReference>
<sequence>MMLSIKKIIKISGVLFLVLSLTACTKHKEGDGHNHGSETKKEATEKEEHDESEEEIATLNDEQIKAVGITFGKIEERQLTATIKANGFLKVPNNSQANATSLFGGVIKSLPIEIGDYVKKGQVIARIENPQFVQLQEEYMTIKNNISLTEQEIARQKELNEGGAGALKNLQNVDTQIKNFRARKASLEKQIQLMGINPATISNSNLQASLNVTSPVSGTVSNIFAKIGSYVDVSSPVAEIVDNSKLHLDLQVFEKDLPKLKMGQTIYFTLTNNPTEQYSATIFSIGSSFENDSKTVAVHSEVTGNKKGLINGMNVTGLISLEKASTPSVPNDAIVGDGGKYYIFVLSDKEPEHEHKEGESHDHAKEVKQTRFEKVEILKGTSEAGYTAITLVSKNIPTDAKIATKGAFFINAKLSNTEGHAH</sequence>
<dbReference type="Gene3D" id="2.40.30.170">
    <property type="match status" value="1"/>
</dbReference>
<keyword evidence="2" id="KW-0813">Transport</keyword>
<keyword evidence="3" id="KW-0175">Coiled coil</keyword>
<dbReference type="Proteomes" id="UP001242368">
    <property type="component" value="Unassembled WGS sequence"/>
</dbReference>
<dbReference type="RefSeq" id="WP_290362189.1">
    <property type="nucleotide sequence ID" value="NZ_JAUFQU010000001.1"/>
</dbReference>
<evidence type="ECO:0000256" key="4">
    <source>
        <dbReference type="SAM" id="MobiDB-lite"/>
    </source>
</evidence>
<evidence type="ECO:0000259" key="6">
    <source>
        <dbReference type="Pfam" id="PF25954"/>
    </source>
</evidence>
<comment type="caution">
    <text evidence="7">The sequence shown here is derived from an EMBL/GenBank/DDBJ whole genome shotgun (WGS) entry which is preliminary data.</text>
</comment>
<accession>A0ABT8CNF8</accession>
<feature type="domain" description="Multidrug resistance protein MdtA-like barrel-sandwich hybrid" evidence="5">
    <location>
        <begin position="97"/>
        <end position="241"/>
    </location>
</feature>
<dbReference type="Pfam" id="PF25917">
    <property type="entry name" value="BSH_RND"/>
    <property type="match status" value="1"/>
</dbReference>
<dbReference type="NCBIfam" id="TIGR01730">
    <property type="entry name" value="RND_mfp"/>
    <property type="match status" value="1"/>
</dbReference>
<evidence type="ECO:0000259" key="5">
    <source>
        <dbReference type="Pfam" id="PF25917"/>
    </source>
</evidence>
<dbReference type="InterPro" id="IPR051909">
    <property type="entry name" value="MFP_Cation_Efflux"/>
</dbReference>
<proteinExistence type="inferred from homology"/>
<evidence type="ECO:0000313" key="8">
    <source>
        <dbReference type="Proteomes" id="UP001242368"/>
    </source>
</evidence>
<feature type="domain" description="CusB-like beta-barrel" evidence="6">
    <location>
        <begin position="248"/>
        <end position="316"/>
    </location>
</feature>
<dbReference type="PANTHER" id="PTHR30097">
    <property type="entry name" value="CATION EFFLUX SYSTEM PROTEIN CUSB"/>
    <property type="match status" value="1"/>
</dbReference>
<dbReference type="InterPro" id="IPR058792">
    <property type="entry name" value="Beta-barrel_RND_2"/>
</dbReference>
<dbReference type="PROSITE" id="PS51257">
    <property type="entry name" value="PROKAR_LIPOPROTEIN"/>
    <property type="match status" value="1"/>
</dbReference>
<name>A0ABT8CNF8_9FLAO</name>
<dbReference type="InterPro" id="IPR058625">
    <property type="entry name" value="MdtA-like_BSH"/>
</dbReference>
<feature type="region of interest" description="Disordered" evidence="4">
    <location>
        <begin position="28"/>
        <end position="55"/>
    </location>
</feature>
<dbReference type="EMBL" id="JAUFQU010000001">
    <property type="protein sequence ID" value="MDN3706052.1"/>
    <property type="molecule type" value="Genomic_DNA"/>
</dbReference>
<gene>
    <name evidence="7" type="ORF">QW060_02780</name>
</gene>
<organism evidence="7 8">
    <name type="scientific">Paenimyroides ceti</name>
    <dbReference type="NCBI Taxonomy" id="395087"/>
    <lineage>
        <taxon>Bacteria</taxon>
        <taxon>Pseudomonadati</taxon>
        <taxon>Bacteroidota</taxon>
        <taxon>Flavobacteriia</taxon>
        <taxon>Flavobacteriales</taxon>
        <taxon>Flavobacteriaceae</taxon>
        <taxon>Paenimyroides</taxon>
    </lineage>
</organism>
<evidence type="ECO:0000256" key="2">
    <source>
        <dbReference type="ARBA" id="ARBA00022448"/>
    </source>
</evidence>